<evidence type="ECO:0000313" key="2">
    <source>
        <dbReference type="EMBL" id="GAN77665.1"/>
    </source>
</evidence>
<reference evidence="2 3" key="1">
    <citation type="submission" date="2012-11" db="EMBL/GenBank/DDBJ databases">
        <title>Whole genome sequence of Acidisphaera rubrifaciens HS-AP3.</title>
        <authorList>
            <person name="Azuma Y."/>
            <person name="Higashiura N."/>
            <person name="Hirakawa H."/>
            <person name="Matsushita K."/>
        </authorList>
    </citation>
    <scope>NUCLEOTIDE SEQUENCE [LARGE SCALE GENOMIC DNA]</scope>
    <source>
        <strain evidence="2 3">HS-AP3</strain>
    </source>
</reference>
<comment type="caution">
    <text evidence="2">The sequence shown here is derived from an EMBL/GenBank/DDBJ whole genome shotgun (WGS) entry which is preliminary data.</text>
</comment>
<name>A0A0D6P7D7_9PROT</name>
<sequence length="76" mass="8250">MEGLLILATVIAVVWLCFWSVARPDGRRRWSPFDMHEDVPSDADDTGRADRPGGAAAPATPPPRTNAYGPWTRSGS</sequence>
<gene>
    <name evidence="2" type="ORF">Asru_0410_10</name>
</gene>
<dbReference type="RefSeq" id="WP_048861849.1">
    <property type="nucleotide sequence ID" value="NZ_BANB01000410.1"/>
</dbReference>
<dbReference type="OrthoDB" id="10012603at2"/>
<feature type="compositionally biased region" description="Basic and acidic residues" evidence="1">
    <location>
        <begin position="34"/>
        <end position="51"/>
    </location>
</feature>
<proteinExistence type="predicted"/>
<feature type="region of interest" description="Disordered" evidence="1">
    <location>
        <begin position="26"/>
        <end position="76"/>
    </location>
</feature>
<evidence type="ECO:0000256" key="1">
    <source>
        <dbReference type="SAM" id="MobiDB-lite"/>
    </source>
</evidence>
<protein>
    <submittedName>
        <fullName evidence="2">Uncharacterized protein</fullName>
    </submittedName>
</protein>
<organism evidence="2 3">
    <name type="scientific">Acidisphaera rubrifaciens HS-AP3</name>
    <dbReference type="NCBI Taxonomy" id="1231350"/>
    <lineage>
        <taxon>Bacteria</taxon>
        <taxon>Pseudomonadati</taxon>
        <taxon>Pseudomonadota</taxon>
        <taxon>Alphaproteobacteria</taxon>
        <taxon>Acetobacterales</taxon>
        <taxon>Acetobacteraceae</taxon>
        <taxon>Acidisphaera</taxon>
    </lineage>
</organism>
<dbReference type="AlphaFoldDB" id="A0A0D6P7D7"/>
<evidence type="ECO:0000313" key="3">
    <source>
        <dbReference type="Proteomes" id="UP000032680"/>
    </source>
</evidence>
<keyword evidence="3" id="KW-1185">Reference proteome</keyword>
<accession>A0A0D6P7D7</accession>
<dbReference type="EMBL" id="BANB01000410">
    <property type="protein sequence ID" value="GAN77665.1"/>
    <property type="molecule type" value="Genomic_DNA"/>
</dbReference>
<dbReference type="Proteomes" id="UP000032680">
    <property type="component" value="Unassembled WGS sequence"/>
</dbReference>